<protein>
    <submittedName>
        <fullName evidence="1">Uncharacterized protein</fullName>
    </submittedName>
</protein>
<gene>
    <name evidence="1" type="ORF">UFOVP851_33</name>
</gene>
<accession>A0A6J5PAT0</accession>
<proteinExistence type="predicted"/>
<sequence>MTIYSTHTINDGRWQVILHIRENDNFVYQYDSRPDIRALIDQHYNERPETIAKILLEQVLDCASVQVNMLCGPGVYMEKK</sequence>
<reference evidence="1" key="1">
    <citation type="submission" date="2020-04" db="EMBL/GenBank/DDBJ databases">
        <authorList>
            <person name="Chiriac C."/>
            <person name="Salcher M."/>
            <person name="Ghai R."/>
            <person name="Kavagutti S V."/>
        </authorList>
    </citation>
    <scope>NUCLEOTIDE SEQUENCE</scope>
</reference>
<organism evidence="1">
    <name type="scientific">uncultured Caudovirales phage</name>
    <dbReference type="NCBI Taxonomy" id="2100421"/>
    <lineage>
        <taxon>Viruses</taxon>
        <taxon>Duplodnaviria</taxon>
        <taxon>Heunggongvirae</taxon>
        <taxon>Uroviricota</taxon>
        <taxon>Caudoviricetes</taxon>
        <taxon>Peduoviridae</taxon>
        <taxon>Maltschvirus</taxon>
        <taxon>Maltschvirus maltsch</taxon>
    </lineage>
</organism>
<evidence type="ECO:0000313" key="1">
    <source>
        <dbReference type="EMBL" id="CAB4166521.1"/>
    </source>
</evidence>
<name>A0A6J5PAT0_9CAUD</name>
<dbReference type="EMBL" id="LR796790">
    <property type="protein sequence ID" value="CAB4166521.1"/>
    <property type="molecule type" value="Genomic_DNA"/>
</dbReference>